<dbReference type="InterPro" id="IPR042099">
    <property type="entry name" value="ANL_N_sf"/>
</dbReference>
<evidence type="ECO:0000256" key="1">
    <source>
        <dbReference type="ARBA" id="ARBA00022741"/>
    </source>
</evidence>
<dbReference type="GO" id="GO:0004467">
    <property type="term" value="F:long-chain fatty acid-CoA ligase activity"/>
    <property type="evidence" value="ECO:0007669"/>
    <property type="project" value="UniProtKB-EC"/>
</dbReference>
<dbReference type="InterPro" id="IPR025110">
    <property type="entry name" value="AMP-bd_C"/>
</dbReference>
<dbReference type="PANTHER" id="PTHR43272:SF33">
    <property type="entry name" value="AMP-BINDING DOMAIN-CONTAINING PROTEIN-RELATED"/>
    <property type="match status" value="1"/>
</dbReference>
<feature type="domain" description="AMP-binding enzyme C-terminal" evidence="5">
    <location>
        <begin position="512"/>
        <end position="606"/>
    </location>
</feature>
<sequence length="620" mass="68626">MQTIDQLIHESCLKHGDSIAMQSKSRGKWKGLSYQKLWHSVEKLASGLHHLGINEKSHVALLGPSSPRWVAAYLSILRAGCVAVPVDKELKATELRQILADSDAEAIFVGQPQFETLLDIIDDLPKLQKIILIDIPLSDIADRSDIAGVLEKLSTLWRELTEVCNIPAGKKQQIESAAVEAHALLTAIEEPEGEKKKINFLTRSATSRNKLLKEERLFDYKSIFHDKFLNPAENNPDDNAIILFTSGTTGRSKGAMLSHRNIVSNIKAASDRFQLDSSIQTLSFLPINHVFEQVCGVLLPLSLGGKVSFAESIKKLGDNLNEIKPSFLLGVPAVYRLLLDRIMKNIDSKSSSRMLYKFALTRGVVASKVKQAVGANTTFVSGGAALDPAIAAGFKSLGLTLLQGYGITETSPVISAESPFKNKPGTVGEAMDGVQVKIDSPNDDGEGEILVKGPNVMLGYYKNLKATEEVLKDGWYHTGDLGRFDSDGMLQICGRVKNLIVTPNGKNVYPEEVENQLLKSPFIAEIMVYGHKISKTAEDVYAVIFPDEENLFNYEKERDKGPLSEAEIETLIRKEVLTFGKDLADYKRVKKFTLREDEFPKTTTRKIKRYIVEPKISIDQ</sequence>
<evidence type="ECO:0000256" key="2">
    <source>
        <dbReference type="ARBA" id="ARBA00022840"/>
    </source>
</evidence>
<evidence type="ECO:0000256" key="3">
    <source>
        <dbReference type="ARBA" id="ARBA00024484"/>
    </source>
</evidence>
<comment type="catalytic activity">
    <reaction evidence="3">
        <text>a long-chain fatty acid + ATP + CoA = a long-chain fatty acyl-CoA + AMP + diphosphate</text>
        <dbReference type="Rhea" id="RHEA:15421"/>
        <dbReference type="ChEBI" id="CHEBI:30616"/>
        <dbReference type="ChEBI" id="CHEBI:33019"/>
        <dbReference type="ChEBI" id="CHEBI:57287"/>
        <dbReference type="ChEBI" id="CHEBI:57560"/>
        <dbReference type="ChEBI" id="CHEBI:83139"/>
        <dbReference type="ChEBI" id="CHEBI:456215"/>
        <dbReference type="EC" id="6.2.1.3"/>
    </reaction>
    <physiologicalReaction direction="left-to-right" evidence="3">
        <dbReference type="Rhea" id="RHEA:15422"/>
    </physiologicalReaction>
</comment>
<dbReference type="Gene3D" id="3.40.50.12780">
    <property type="entry name" value="N-terminal domain of ligase-like"/>
    <property type="match status" value="2"/>
</dbReference>
<dbReference type="InterPro" id="IPR000873">
    <property type="entry name" value="AMP-dep_synth/lig_dom"/>
</dbReference>
<dbReference type="InterPro" id="IPR045851">
    <property type="entry name" value="AMP-bd_C_sf"/>
</dbReference>
<feature type="domain" description="AMP-dependent synthetase/ligase" evidence="4">
    <location>
        <begin position="10"/>
        <end position="461"/>
    </location>
</feature>
<dbReference type="Pfam" id="PF13193">
    <property type="entry name" value="AMP-binding_C"/>
    <property type="match status" value="1"/>
</dbReference>
<evidence type="ECO:0000313" key="7">
    <source>
        <dbReference type="Proteomes" id="UP000184171"/>
    </source>
</evidence>
<dbReference type="Pfam" id="PF00501">
    <property type="entry name" value="AMP-binding"/>
    <property type="match status" value="1"/>
</dbReference>
<keyword evidence="7" id="KW-1185">Reference proteome</keyword>
<proteinExistence type="predicted"/>
<dbReference type="PROSITE" id="PS00455">
    <property type="entry name" value="AMP_BINDING"/>
    <property type="match status" value="1"/>
</dbReference>
<evidence type="ECO:0000313" key="6">
    <source>
        <dbReference type="EMBL" id="SHI71061.1"/>
    </source>
</evidence>
<protein>
    <submittedName>
        <fullName evidence="6">Long-chain acyl-CoA synthetase</fullName>
    </submittedName>
</protein>
<dbReference type="AlphaFoldDB" id="A0A1M6DDD9"/>
<accession>A0A1M6DDD9</accession>
<reference evidence="6 7" key="1">
    <citation type="submission" date="2016-11" db="EMBL/GenBank/DDBJ databases">
        <authorList>
            <person name="Jaros S."/>
            <person name="Januszkiewicz K."/>
            <person name="Wedrychowicz H."/>
        </authorList>
    </citation>
    <scope>NUCLEOTIDE SEQUENCE [LARGE SCALE GENOMIC DNA]</scope>
    <source>
        <strain evidence="6 7">DSM 5091</strain>
    </source>
</reference>
<evidence type="ECO:0000259" key="5">
    <source>
        <dbReference type="Pfam" id="PF13193"/>
    </source>
</evidence>
<organism evidence="6 7">
    <name type="scientific">Malonomonas rubra DSM 5091</name>
    <dbReference type="NCBI Taxonomy" id="1122189"/>
    <lineage>
        <taxon>Bacteria</taxon>
        <taxon>Pseudomonadati</taxon>
        <taxon>Thermodesulfobacteriota</taxon>
        <taxon>Desulfuromonadia</taxon>
        <taxon>Desulfuromonadales</taxon>
        <taxon>Geopsychrobacteraceae</taxon>
        <taxon>Malonomonas</taxon>
    </lineage>
</organism>
<dbReference type="RefSeq" id="WP_072905492.1">
    <property type="nucleotide sequence ID" value="NZ_FQZT01000002.1"/>
</dbReference>
<dbReference type="OrthoDB" id="9799237at2"/>
<dbReference type="GO" id="GO:0016020">
    <property type="term" value="C:membrane"/>
    <property type="evidence" value="ECO:0007669"/>
    <property type="project" value="TreeGrafter"/>
</dbReference>
<keyword evidence="2" id="KW-0067">ATP-binding</keyword>
<dbReference type="SUPFAM" id="SSF56801">
    <property type="entry name" value="Acetyl-CoA synthetase-like"/>
    <property type="match status" value="1"/>
</dbReference>
<keyword evidence="1" id="KW-0547">Nucleotide-binding</keyword>
<name>A0A1M6DDD9_MALRU</name>
<evidence type="ECO:0000259" key="4">
    <source>
        <dbReference type="Pfam" id="PF00501"/>
    </source>
</evidence>
<dbReference type="Gene3D" id="3.30.300.30">
    <property type="match status" value="1"/>
</dbReference>
<dbReference type="Proteomes" id="UP000184171">
    <property type="component" value="Unassembled WGS sequence"/>
</dbReference>
<dbReference type="STRING" id="1122189.SAMN02745165_00630"/>
<dbReference type="GO" id="GO:0005524">
    <property type="term" value="F:ATP binding"/>
    <property type="evidence" value="ECO:0007669"/>
    <property type="project" value="UniProtKB-KW"/>
</dbReference>
<dbReference type="InterPro" id="IPR020845">
    <property type="entry name" value="AMP-binding_CS"/>
</dbReference>
<dbReference type="EMBL" id="FQZT01000002">
    <property type="protein sequence ID" value="SHI71061.1"/>
    <property type="molecule type" value="Genomic_DNA"/>
</dbReference>
<gene>
    <name evidence="6" type="ORF">SAMN02745165_00630</name>
</gene>
<dbReference type="PANTHER" id="PTHR43272">
    <property type="entry name" value="LONG-CHAIN-FATTY-ACID--COA LIGASE"/>
    <property type="match status" value="1"/>
</dbReference>